<dbReference type="EMBL" id="JARK01001349">
    <property type="protein sequence ID" value="EYC24537.1"/>
    <property type="molecule type" value="Genomic_DNA"/>
</dbReference>
<comment type="caution">
    <text evidence="2">The sequence shown here is derived from an EMBL/GenBank/DDBJ whole genome shotgun (WGS) entry which is preliminary data.</text>
</comment>
<evidence type="ECO:0000256" key="1">
    <source>
        <dbReference type="SAM" id="MobiDB-lite"/>
    </source>
</evidence>
<protein>
    <submittedName>
        <fullName evidence="2">Uncharacterized protein</fullName>
    </submittedName>
</protein>
<gene>
    <name evidence="2" type="primary">Acey_s0013.g1955</name>
    <name evidence="2" type="ORF">Y032_0013g1955</name>
</gene>
<dbReference type="AlphaFoldDB" id="A0A016VC19"/>
<feature type="region of interest" description="Disordered" evidence="1">
    <location>
        <begin position="56"/>
        <end position="76"/>
    </location>
</feature>
<organism evidence="2 3">
    <name type="scientific">Ancylostoma ceylanicum</name>
    <dbReference type="NCBI Taxonomy" id="53326"/>
    <lineage>
        <taxon>Eukaryota</taxon>
        <taxon>Metazoa</taxon>
        <taxon>Ecdysozoa</taxon>
        <taxon>Nematoda</taxon>
        <taxon>Chromadorea</taxon>
        <taxon>Rhabditida</taxon>
        <taxon>Rhabditina</taxon>
        <taxon>Rhabditomorpha</taxon>
        <taxon>Strongyloidea</taxon>
        <taxon>Ancylostomatidae</taxon>
        <taxon>Ancylostomatinae</taxon>
        <taxon>Ancylostoma</taxon>
    </lineage>
</organism>
<evidence type="ECO:0000313" key="2">
    <source>
        <dbReference type="EMBL" id="EYC24537.1"/>
    </source>
</evidence>
<feature type="compositionally biased region" description="Polar residues" evidence="1">
    <location>
        <begin position="56"/>
        <end position="66"/>
    </location>
</feature>
<name>A0A016VC19_9BILA</name>
<proteinExistence type="predicted"/>
<reference evidence="3" key="1">
    <citation type="journal article" date="2015" name="Nat. Genet.">
        <title>The genome and transcriptome of the zoonotic hookworm Ancylostoma ceylanicum identify infection-specific gene families.</title>
        <authorList>
            <person name="Schwarz E.M."/>
            <person name="Hu Y."/>
            <person name="Antoshechkin I."/>
            <person name="Miller M.M."/>
            <person name="Sternberg P.W."/>
            <person name="Aroian R.V."/>
        </authorList>
    </citation>
    <scope>NUCLEOTIDE SEQUENCE</scope>
    <source>
        <strain evidence="3">HY135</strain>
    </source>
</reference>
<dbReference type="Proteomes" id="UP000024635">
    <property type="component" value="Unassembled WGS sequence"/>
</dbReference>
<evidence type="ECO:0000313" key="3">
    <source>
        <dbReference type="Proteomes" id="UP000024635"/>
    </source>
</evidence>
<keyword evidence="3" id="KW-1185">Reference proteome</keyword>
<sequence>MEIIWKKMWARQSTKTRENQLITWHRLMQSDVRHHQKLEAADDDRIKGDVARNSQWSAESVNFSSHSSRKFPLSAK</sequence>
<accession>A0A016VC19</accession>